<evidence type="ECO:0000256" key="1">
    <source>
        <dbReference type="ARBA" id="ARBA00006484"/>
    </source>
</evidence>
<evidence type="ECO:0000256" key="3">
    <source>
        <dbReference type="SAM" id="MobiDB-lite"/>
    </source>
</evidence>
<dbReference type="Pfam" id="PF13561">
    <property type="entry name" value="adh_short_C2"/>
    <property type="match status" value="1"/>
</dbReference>
<dbReference type="AlphaFoldDB" id="A0A6N6W7L9"/>
<organism evidence="5 6">
    <name type="scientific">Paraburkholderia madseniana</name>
    <dbReference type="NCBI Taxonomy" id="2599607"/>
    <lineage>
        <taxon>Bacteria</taxon>
        <taxon>Pseudomonadati</taxon>
        <taxon>Pseudomonadota</taxon>
        <taxon>Betaproteobacteria</taxon>
        <taxon>Burkholderiales</taxon>
        <taxon>Burkholderiaceae</taxon>
        <taxon>Paraburkholderia</taxon>
    </lineage>
</organism>
<evidence type="ECO:0000313" key="5">
    <source>
        <dbReference type="EMBL" id="KAE8755959.1"/>
    </source>
</evidence>
<comment type="similarity">
    <text evidence="1">Belongs to the short-chain dehydrogenases/reductases (SDR) family.</text>
</comment>
<dbReference type="PANTHER" id="PTHR42760">
    <property type="entry name" value="SHORT-CHAIN DEHYDROGENASES/REDUCTASES FAMILY MEMBER"/>
    <property type="match status" value="1"/>
</dbReference>
<dbReference type="NCBIfam" id="NF005559">
    <property type="entry name" value="PRK07231.1"/>
    <property type="match status" value="1"/>
</dbReference>
<keyword evidence="2 5" id="KW-0560">Oxidoreductase</keyword>
<evidence type="ECO:0000313" key="6">
    <source>
        <dbReference type="Proteomes" id="UP000463700"/>
    </source>
</evidence>
<dbReference type="InterPro" id="IPR020904">
    <property type="entry name" value="Sc_DH/Rdtase_CS"/>
</dbReference>
<dbReference type="SMART" id="SM00822">
    <property type="entry name" value="PKS_KR"/>
    <property type="match status" value="1"/>
</dbReference>
<sequence>MDAKFRGLLAWLSGTEGGRYELEDEILILDALICVRVGRYPTSGRRFRTSQPRAGTEDSVERLGGSHGEPRSKCRARGWARLRTLRGDIVNDIQSLFSLAGKTAFISGASGGIGLHIARVLAQAGAAVVLAARRVDKVQAEVASLRGEGYRACGVALDVISPQSITQAWQSAQEEIGAPIDILINNAGVLYAERFLSQKLEDIERVFDTNLKGAFLLAQRAAQSMVECGGGSIINIASTSGLRAAGHLASYGASKAALIQLTQTMALELARKGVRVNALCPGNFRTEMHLSFQENGLEGNILQRIPMHKIGEVDQLDGATLLLASGAGSYMTGAVVVVDGGQTLSWM</sequence>
<evidence type="ECO:0000256" key="2">
    <source>
        <dbReference type="ARBA" id="ARBA00023002"/>
    </source>
</evidence>
<protein>
    <submittedName>
        <fullName evidence="5">Glucose 1-dehydrogenase</fullName>
        <ecNumber evidence="5">1.1.1.47</ecNumber>
    </submittedName>
</protein>
<feature type="region of interest" description="Disordered" evidence="3">
    <location>
        <begin position="45"/>
        <end position="72"/>
    </location>
</feature>
<dbReference type="PROSITE" id="PS00061">
    <property type="entry name" value="ADH_SHORT"/>
    <property type="match status" value="1"/>
</dbReference>
<dbReference type="GO" id="GO:0047936">
    <property type="term" value="F:glucose 1-dehydrogenase [NAD(P)+] activity"/>
    <property type="evidence" value="ECO:0007669"/>
    <property type="project" value="UniProtKB-EC"/>
</dbReference>
<dbReference type="InterPro" id="IPR036291">
    <property type="entry name" value="NAD(P)-bd_dom_sf"/>
</dbReference>
<dbReference type="Proteomes" id="UP000463700">
    <property type="component" value="Unassembled WGS sequence"/>
</dbReference>
<dbReference type="PRINTS" id="PR00081">
    <property type="entry name" value="GDHRDH"/>
</dbReference>
<proteinExistence type="inferred from homology"/>
<dbReference type="Gene3D" id="3.40.50.720">
    <property type="entry name" value="NAD(P)-binding Rossmann-like Domain"/>
    <property type="match status" value="1"/>
</dbReference>
<dbReference type="OrthoDB" id="9803333at2"/>
<dbReference type="PANTHER" id="PTHR42760:SF133">
    <property type="entry name" value="3-OXOACYL-[ACYL-CARRIER-PROTEIN] REDUCTASE"/>
    <property type="match status" value="1"/>
</dbReference>
<dbReference type="InterPro" id="IPR002347">
    <property type="entry name" value="SDR_fam"/>
</dbReference>
<dbReference type="CDD" id="cd05233">
    <property type="entry name" value="SDR_c"/>
    <property type="match status" value="1"/>
</dbReference>
<name>A0A6N6W7L9_9BURK</name>
<dbReference type="FunFam" id="3.40.50.720:FF:000084">
    <property type="entry name" value="Short-chain dehydrogenase reductase"/>
    <property type="match status" value="1"/>
</dbReference>
<gene>
    <name evidence="5" type="ORF">FSO04_31350</name>
</gene>
<dbReference type="EMBL" id="VOSW01000074">
    <property type="protein sequence ID" value="KAE8755959.1"/>
    <property type="molecule type" value="Genomic_DNA"/>
</dbReference>
<dbReference type="PRINTS" id="PR00080">
    <property type="entry name" value="SDRFAMILY"/>
</dbReference>
<accession>A0A6N6W7L9</accession>
<comment type="caution">
    <text evidence="5">The sequence shown here is derived from an EMBL/GenBank/DDBJ whole genome shotgun (WGS) entry which is preliminary data.</text>
</comment>
<reference evidence="5 6" key="1">
    <citation type="journal article" date="2020" name="Int. J. Syst. Evol. Microbiol.">
        <title>Paraburkholderia madseniana sp. nov., a phenolic acid-degrading bacterium isolated from acidic forest soil.</title>
        <authorList>
            <person name="Wilhelm R.C."/>
            <person name="Murphy S.J.L."/>
            <person name="Feriancek N.M."/>
            <person name="Karasz D.C."/>
            <person name="DeRito C.M."/>
            <person name="Newman J.D."/>
            <person name="Buckley D.H."/>
        </authorList>
    </citation>
    <scope>NUCLEOTIDE SEQUENCE [LARGE SCALE GENOMIC DNA]</scope>
    <source>
        <strain evidence="5 6">RP11</strain>
    </source>
</reference>
<dbReference type="EC" id="1.1.1.47" evidence="5"/>
<dbReference type="InterPro" id="IPR057326">
    <property type="entry name" value="KR_dom"/>
</dbReference>
<evidence type="ECO:0000259" key="4">
    <source>
        <dbReference type="SMART" id="SM00822"/>
    </source>
</evidence>
<dbReference type="SUPFAM" id="SSF51735">
    <property type="entry name" value="NAD(P)-binding Rossmann-fold domains"/>
    <property type="match status" value="1"/>
</dbReference>
<feature type="domain" description="Ketoreductase" evidence="4">
    <location>
        <begin position="102"/>
        <end position="282"/>
    </location>
</feature>